<accession>A0A7I7JP98</accession>
<dbReference type="EMBL" id="AP022562">
    <property type="protein sequence ID" value="BBX13051.1"/>
    <property type="molecule type" value="Genomic_DNA"/>
</dbReference>
<dbReference type="KEGG" id="mnm:MNVM_21320"/>
<keyword evidence="1" id="KW-1133">Transmembrane helix</keyword>
<reference evidence="2 3" key="1">
    <citation type="journal article" date="2019" name="Emerg. Microbes Infect.">
        <title>Comprehensive subspecies identification of 175 nontuberculous mycobacteria species based on 7547 genomic profiles.</title>
        <authorList>
            <person name="Matsumoto Y."/>
            <person name="Kinjo T."/>
            <person name="Motooka D."/>
            <person name="Nabeya D."/>
            <person name="Jung N."/>
            <person name="Uechi K."/>
            <person name="Horii T."/>
            <person name="Iida T."/>
            <person name="Fujita J."/>
            <person name="Nakamura S."/>
        </authorList>
    </citation>
    <scope>NUCLEOTIDE SEQUENCE [LARGE SCALE GENOMIC DNA]</scope>
    <source>
        <strain evidence="2 3">JCM 6391</strain>
    </source>
</reference>
<evidence type="ECO:0000313" key="3">
    <source>
        <dbReference type="Proteomes" id="UP000466997"/>
    </source>
</evidence>
<dbReference type="AlphaFoldDB" id="A0A7I7JP98"/>
<keyword evidence="1" id="KW-0472">Membrane</keyword>
<keyword evidence="3" id="KW-1185">Reference proteome</keyword>
<organism evidence="2 3">
    <name type="scientific">Mycobacterium novum</name>
    <dbReference type="NCBI Taxonomy" id="2492438"/>
    <lineage>
        <taxon>Bacteria</taxon>
        <taxon>Bacillati</taxon>
        <taxon>Actinomycetota</taxon>
        <taxon>Actinomycetes</taxon>
        <taxon>Mycobacteriales</taxon>
        <taxon>Mycobacteriaceae</taxon>
        <taxon>Mycobacterium</taxon>
    </lineage>
</organism>
<proteinExistence type="predicted"/>
<keyword evidence="1" id="KW-0812">Transmembrane</keyword>
<sequence length="198" mass="22789">MLLQETVETFLETVIDVLTPVNWTAVTAFATIIAAGVAVRALMAQMRGLKQSLGSSTYQNLVQQFNEYQNLLMEHPELYWYIYKSSLSGERAVPKKARARCLRKFWCYYAGSSGIADRGLAGSYAQEVNWLLGILFNWYENAAIQTDRYAVIPQDVAQHWQNMLCHELRSPVIRNYWSTHGDHFHPLLGEWVRRALDK</sequence>
<evidence type="ECO:0000313" key="2">
    <source>
        <dbReference type="EMBL" id="BBX13051.1"/>
    </source>
</evidence>
<feature type="transmembrane region" description="Helical" evidence="1">
    <location>
        <begin position="20"/>
        <end position="43"/>
    </location>
</feature>
<dbReference type="Proteomes" id="UP000466997">
    <property type="component" value="Chromosome"/>
</dbReference>
<evidence type="ECO:0008006" key="4">
    <source>
        <dbReference type="Google" id="ProtNLM"/>
    </source>
</evidence>
<protein>
    <recommendedName>
        <fullName evidence="4">DUF4760 domain-containing protein</fullName>
    </recommendedName>
</protein>
<gene>
    <name evidence="2" type="ORF">MNVM_21320</name>
</gene>
<evidence type="ECO:0000256" key="1">
    <source>
        <dbReference type="SAM" id="Phobius"/>
    </source>
</evidence>
<name>A0A7I7JP98_9MYCO</name>